<organism evidence="1 2">
    <name type="scientific">Haloarchaeobius iranensis</name>
    <dbReference type="NCBI Taxonomy" id="996166"/>
    <lineage>
        <taxon>Archaea</taxon>
        <taxon>Methanobacteriati</taxon>
        <taxon>Methanobacteriota</taxon>
        <taxon>Stenosarchaea group</taxon>
        <taxon>Halobacteria</taxon>
        <taxon>Halobacteriales</taxon>
        <taxon>Halorubellaceae</taxon>
        <taxon>Haloarchaeobius</taxon>
    </lineage>
</organism>
<keyword evidence="2" id="KW-1185">Reference proteome</keyword>
<dbReference type="Proteomes" id="UP000199370">
    <property type="component" value="Unassembled WGS sequence"/>
</dbReference>
<proteinExistence type="predicted"/>
<evidence type="ECO:0000313" key="1">
    <source>
        <dbReference type="EMBL" id="SDN13588.1"/>
    </source>
</evidence>
<dbReference type="EMBL" id="FNIA01000016">
    <property type="protein sequence ID" value="SDN13588.1"/>
    <property type="molecule type" value="Genomic_DNA"/>
</dbReference>
<evidence type="ECO:0000313" key="2">
    <source>
        <dbReference type="Proteomes" id="UP000199370"/>
    </source>
</evidence>
<name>A0A1G9YWQ7_9EURY</name>
<sequence length="237" mass="25925">MDRRKFIRKSAALGTIASASGLTTAEKSVISQKDEELGKIVADGRVYLVKFNPNDGSLKMEDVGREGEVYIRQLNEEAAPQDASVNVIDAENEQPPEIIERSTDYRWELGECDTGCINDHDAHGISFELSREADAISKTVLSAALAYLIAEYMSASIAAKIGTSAPTSSRIIGAVADLMLNLAVKTYTFITYDYDLDYYLGKKAMTGINAGMGWREDLNGTSGIPYPWPRHALCLDN</sequence>
<accession>A0A1G9YWQ7</accession>
<dbReference type="AlphaFoldDB" id="A0A1G9YWQ7"/>
<dbReference type="RefSeq" id="WP_139172344.1">
    <property type="nucleotide sequence ID" value="NZ_FNIA01000016.1"/>
</dbReference>
<dbReference type="STRING" id="996166.SAMN05192554_11685"/>
<reference evidence="1 2" key="1">
    <citation type="submission" date="2016-10" db="EMBL/GenBank/DDBJ databases">
        <authorList>
            <person name="de Groot N.N."/>
        </authorList>
    </citation>
    <scope>NUCLEOTIDE SEQUENCE [LARGE SCALE GENOMIC DNA]</scope>
    <source>
        <strain evidence="2">EB21,IBRC-M 10013,KCTC 4048</strain>
    </source>
</reference>
<gene>
    <name evidence="1" type="ORF">SAMN05192554_11685</name>
</gene>
<protein>
    <submittedName>
        <fullName evidence="1">Uncharacterized protein</fullName>
    </submittedName>
</protein>